<feature type="transmembrane region" description="Helical" evidence="5">
    <location>
        <begin position="312"/>
        <end position="330"/>
    </location>
</feature>
<protein>
    <recommendedName>
        <fullName evidence="6">Sodium/calcium exchanger membrane region domain-containing protein</fullName>
    </recommendedName>
</protein>
<comment type="subcellular location">
    <subcellularLocation>
        <location evidence="1">Membrane</location>
        <topology evidence="1">Multi-pass membrane protein</topology>
    </subcellularLocation>
</comment>
<keyword evidence="2 5" id="KW-0812">Transmembrane</keyword>
<dbReference type="GO" id="GO:0008273">
    <property type="term" value="F:calcium, potassium:sodium antiporter activity"/>
    <property type="evidence" value="ECO:0007669"/>
    <property type="project" value="TreeGrafter"/>
</dbReference>
<evidence type="ECO:0000256" key="2">
    <source>
        <dbReference type="ARBA" id="ARBA00022692"/>
    </source>
</evidence>
<keyword evidence="3 5" id="KW-1133">Transmembrane helix</keyword>
<dbReference type="GO" id="GO:0006874">
    <property type="term" value="P:intracellular calcium ion homeostasis"/>
    <property type="evidence" value="ECO:0007669"/>
    <property type="project" value="TreeGrafter"/>
</dbReference>
<dbReference type="RefSeq" id="WP_153532668.1">
    <property type="nucleotide sequence ID" value="NZ_WEGH01000002.1"/>
</dbReference>
<evidence type="ECO:0000259" key="6">
    <source>
        <dbReference type="Pfam" id="PF01699"/>
    </source>
</evidence>
<feature type="transmembrane region" description="Helical" evidence="5">
    <location>
        <begin position="140"/>
        <end position="158"/>
    </location>
</feature>
<reference evidence="7 8" key="1">
    <citation type="submission" date="2019-10" db="EMBL/GenBank/DDBJ databases">
        <title>Actinomadura rubteroloni sp. nov. and Actinomadura macrotermitis sp. nov., isolated from the gut of fungus growing-termite Macrotermes natalensis.</title>
        <authorList>
            <person name="Benndorf R."/>
            <person name="Martin K."/>
            <person name="Kuefner M."/>
            <person name="De Beer W."/>
            <person name="Kaster A.-K."/>
            <person name="Vollmers J."/>
            <person name="Poulsen M."/>
            <person name="Beemelmanns C."/>
        </authorList>
    </citation>
    <scope>NUCLEOTIDE SEQUENCE [LARGE SCALE GENOMIC DNA]</scope>
    <source>
        <strain evidence="7 8">RB68</strain>
    </source>
</reference>
<dbReference type="PANTHER" id="PTHR10846">
    <property type="entry name" value="SODIUM/POTASSIUM/CALCIUM EXCHANGER"/>
    <property type="match status" value="1"/>
</dbReference>
<feature type="transmembrane region" description="Helical" evidence="5">
    <location>
        <begin position="253"/>
        <end position="276"/>
    </location>
</feature>
<dbReference type="GO" id="GO:0005886">
    <property type="term" value="C:plasma membrane"/>
    <property type="evidence" value="ECO:0007669"/>
    <property type="project" value="TreeGrafter"/>
</dbReference>
<evidence type="ECO:0000256" key="4">
    <source>
        <dbReference type="ARBA" id="ARBA00023136"/>
    </source>
</evidence>
<dbReference type="Proteomes" id="UP000487268">
    <property type="component" value="Unassembled WGS sequence"/>
</dbReference>
<proteinExistence type="predicted"/>
<organism evidence="7 8">
    <name type="scientific">Actinomadura macrotermitis</name>
    <dbReference type="NCBI Taxonomy" id="2585200"/>
    <lineage>
        <taxon>Bacteria</taxon>
        <taxon>Bacillati</taxon>
        <taxon>Actinomycetota</taxon>
        <taxon>Actinomycetes</taxon>
        <taxon>Streptosporangiales</taxon>
        <taxon>Thermomonosporaceae</taxon>
        <taxon>Actinomadura</taxon>
    </lineage>
</organism>
<feature type="domain" description="Sodium/calcium exchanger membrane region" evidence="6">
    <location>
        <begin position="4"/>
        <end position="156"/>
    </location>
</feature>
<gene>
    <name evidence="7" type="ORF">ACRB68_24800</name>
</gene>
<keyword evidence="8" id="KW-1185">Reference proteome</keyword>
<comment type="caution">
    <text evidence="7">The sequence shown here is derived from an EMBL/GenBank/DDBJ whole genome shotgun (WGS) entry which is preliminary data.</text>
</comment>
<dbReference type="InterPro" id="IPR044880">
    <property type="entry name" value="NCX_ion-bd_dom_sf"/>
</dbReference>
<dbReference type="EMBL" id="WEGH01000002">
    <property type="protein sequence ID" value="MQY04427.1"/>
    <property type="molecule type" value="Genomic_DNA"/>
</dbReference>
<dbReference type="GO" id="GO:0005262">
    <property type="term" value="F:calcium channel activity"/>
    <property type="evidence" value="ECO:0007669"/>
    <property type="project" value="TreeGrafter"/>
</dbReference>
<feature type="transmembrane region" description="Helical" evidence="5">
    <location>
        <begin position="70"/>
        <end position="97"/>
    </location>
</feature>
<feature type="transmembrane region" description="Helical" evidence="5">
    <location>
        <begin position="282"/>
        <end position="300"/>
    </location>
</feature>
<evidence type="ECO:0000256" key="5">
    <source>
        <dbReference type="SAM" id="Phobius"/>
    </source>
</evidence>
<evidence type="ECO:0000256" key="3">
    <source>
        <dbReference type="ARBA" id="ARBA00022989"/>
    </source>
</evidence>
<dbReference type="Gene3D" id="1.20.1420.30">
    <property type="entry name" value="NCX, central ion-binding region"/>
    <property type="match status" value="1"/>
</dbReference>
<dbReference type="InterPro" id="IPR004837">
    <property type="entry name" value="NaCa_Exmemb"/>
</dbReference>
<accession>A0A7K0BTF5</accession>
<sequence length="331" mass="33788">MPLAIALLVLSFAVLVGGAFVFTNAVEWAGSKLNLGHGAVGSVLAAVATAMPESLIPIIAIVSGEQGGEIAVGAILGAPFLLGTLAMALCGISALVFRARRERVALDLDRPAMVTDLAVFLGAFAVAVGLGAVGSRPVRIAGAVLLLLVYAGYTWRTLRRGREEGGDEQPPAMYFDPSKQDPPSGLQLAAQLVAGVLLMVGGAELFVTQVEHIAKAVGVDALVLALVLAPLASELPEKINSVLWIRRGKDTLALGNITGAMVFQCTIPVGVGLAFTSWSFTAPAWTAGAAALAGGALALVPALRGGRFGPPLIALWLALYLGAVAAILTVS</sequence>
<evidence type="ECO:0000256" key="1">
    <source>
        <dbReference type="ARBA" id="ARBA00004141"/>
    </source>
</evidence>
<name>A0A7K0BTF5_9ACTN</name>
<dbReference type="PANTHER" id="PTHR10846:SF8">
    <property type="entry name" value="INNER MEMBRANE PROTEIN YRBG"/>
    <property type="match status" value="1"/>
</dbReference>
<dbReference type="OrthoDB" id="9786081at2"/>
<evidence type="ECO:0000313" key="7">
    <source>
        <dbReference type="EMBL" id="MQY04427.1"/>
    </source>
</evidence>
<keyword evidence="4 5" id="KW-0472">Membrane</keyword>
<dbReference type="InterPro" id="IPR004481">
    <property type="entry name" value="K/Na/Ca-exchanger"/>
</dbReference>
<feature type="domain" description="Sodium/calcium exchanger membrane region" evidence="6">
    <location>
        <begin position="190"/>
        <end position="326"/>
    </location>
</feature>
<dbReference type="Pfam" id="PF01699">
    <property type="entry name" value="Na_Ca_ex"/>
    <property type="match status" value="2"/>
</dbReference>
<feature type="transmembrane region" description="Helical" evidence="5">
    <location>
        <begin position="117"/>
        <end position="134"/>
    </location>
</feature>
<dbReference type="AlphaFoldDB" id="A0A7K0BTF5"/>
<evidence type="ECO:0000313" key="8">
    <source>
        <dbReference type="Proteomes" id="UP000487268"/>
    </source>
</evidence>